<feature type="region of interest" description="Disordered" evidence="1">
    <location>
        <begin position="152"/>
        <end position="173"/>
    </location>
</feature>
<dbReference type="AlphaFoldDB" id="N1R191"/>
<proteinExistence type="predicted"/>
<dbReference type="EnsemblPlants" id="EMT19883">
    <property type="protein sequence ID" value="EMT19883"/>
    <property type="gene ID" value="F775_08688"/>
</dbReference>
<dbReference type="Pfam" id="PF05623">
    <property type="entry name" value="DUF789"/>
    <property type="match status" value="1"/>
</dbReference>
<protein>
    <submittedName>
        <fullName evidence="2">Uncharacterized protein</fullName>
    </submittedName>
</protein>
<reference evidence="2" key="1">
    <citation type="submission" date="2015-06" db="UniProtKB">
        <authorList>
            <consortium name="EnsemblPlants"/>
        </authorList>
    </citation>
    <scope>IDENTIFICATION</scope>
</reference>
<accession>N1R191</accession>
<evidence type="ECO:0000256" key="1">
    <source>
        <dbReference type="SAM" id="MobiDB-lite"/>
    </source>
</evidence>
<sequence length="356" mass="39550">MGTAVDLGRRQGDSRFYDAARARRGHHHGLPKSRCAAAAVTQEKAPEEPSRLPASPVGVAGNLKRFVAAVTLSVPAEYPSERGEWRGCGVDANRERPYFVLDDLWEAYKEWSAYGAGVPLVLDGCDGVVQYYVPYLSAIELYGDSSVLQSSSNPRHMMDDSDEDFRDSSSDGSSDYEHISSLSARFPGLRTLRSCDLSARSWMSIAWYPIYRIPTGPTLKDLDACFLTFHQLSNCPQGDNLWAPDSTPNIPLPVFGLASYKFSNSVWSSTDGDWKLASCLRQAAADWLRDSRAGHPDYQFFVSRGAYNSQLVCGKLIVFLVHDITLVSNHEYLSYIQPMLEKEVAAVSPSLFHRPF</sequence>
<evidence type="ECO:0000313" key="2">
    <source>
        <dbReference type="EnsemblPlants" id="EMT19883"/>
    </source>
</evidence>
<organism evidence="2">
    <name type="scientific">Aegilops tauschii</name>
    <name type="common">Tausch's goatgrass</name>
    <name type="synonym">Aegilops squarrosa</name>
    <dbReference type="NCBI Taxonomy" id="37682"/>
    <lineage>
        <taxon>Eukaryota</taxon>
        <taxon>Viridiplantae</taxon>
        <taxon>Streptophyta</taxon>
        <taxon>Embryophyta</taxon>
        <taxon>Tracheophyta</taxon>
        <taxon>Spermatophyta</taxon>
        <taxon>Magnoliopsida</taxon>
        <taxon>Liliopsida</taxon>
        <taxon>Poales</taxon>
        <taxon>Poaceae</taxon>
        <taxon>BOP clade</taxon>
        <taxon>Pooideae</taxon>
        <taxon>Triticodae</taxon>
        <taxon>Triticeae</taxon>
        <taxon>Triticinae</taxon>
        <taxon>Aegilops</taxon>
    </lineage>
</organism>
<dbReference type="PANTHER" id="PTHR31343:SF62">
    <property type="entry name" value="OS01G0513400 PROTEIN"/>
    <property type="match status" value="1"/>
</dbReference>
<name>N1R191_AEGTA</name>
<dbReference type="InterPro" id="IPR008507">
    <property type="entry name" value="DUF789"/>
</dbReference>
<dbReference type="PANTHER" id="PTHR31343">
    <property type="entry name" value="T15D22.8"/>
    <property type="match status" value="1"/>
</dbReference>